<dbReference type="GO" id="GO:0008153">
    <property type="term" value="P:4-aminobenzoate biosynthetic process"/>
    <property type="evidence" value="ECO:0007669"/>
    <property type="project" value="UniProtKB-UniRule"/>
</dbReference>
<dbReference type="InterPro" id="IPR036038">
    <property type="entry name" value="Aminotransferase-like"/>
</dbReference>
<dbReference type="InterPro" id="IPR050571">
    <property type="entry name" value="Class-IV_PLP-Dep_Aminotrnsfr"/>
</dbReference>
<accession>A0A5B0X4P2</accession>
<dbReference type="Pfam" id="PF01063">
    <property type="entry name" value="Aminotran_4"/>
    <property type="match status" value="1"/>
</dbReference>
<dbReference type="GO" id="GO:0005829">
    <property type="term" value="C:cytosol"/>
    <property type="evidence" value="ECO:0007669"/>
    <property type="project" value="TreeGrafter"/>
</dbReference>
<dbReference type="Gene3D" id="3.20.10.10">
    <property type="entry name" value="D-amino Acid Aminotransferase, subunit A, domain 2"/>
    <property type="match status" value="1"/>
</dbReference>
<evidence type="ECO:0000256" key="10">
    <source>
        <dbReference type="ARBA" id="ARBA00054027"/>
    </source>
</evidence>
<sequence length="278" mass="29780">MRSPATIWVDGKLAAALPLPDRGLDFGDGVFETVLLWHGKPQFLTYHLARLETGLQKLSFPECRATAAEHLHMAASAFTDTPWAVMRLAVTRGSGPRGYAAPDQAVPRTIISAAPLQQDRKQAPSPIALAYAGITWASQPALAGIKHLNRLEQVLAANEARAAQVDDVVVLDGGGHVCSLSSANLFLVEEGRLVTPAITTTGIAGTRRRLVIEQLAPALGLTVVEETVAVSRLEQAAELFCCNSIRGLQPVARLGDTAWSEFPIALALHQQYCDTMTC</sequence>
<comment type="caution">
    <text evidence="13">The sequence shown here is derived from an EMBL/GenBank/DDBJ whole genome shotgun (WGS) entry which is preliminary data.</text>
</comment>
<evidence type="ECO:0000256" key="5">
    <source>
        <dbReference type="ARBA" id="ARBA00022909"/>
    </source>
</evidence>
<dbReference type="PANTHER" id="PTHR42743:SF2">
    <property type="entry name" value="AMINODEOXYCHORISMATE LYASE"/>
    <property type="match status" value="1"/>
</dbReference>
<dbReference type="InterPro" id="IPR043131">
    <property type="entry name" value="BCAT-like_N"/>
</dbReference>
<evidence type="ECO:0000256" key="12">
    <source>
        <dbReference type="NCBIfam" id="TIGR03461"/>
    </source>
</evidence>
<evidence type="ECO:0000256" key="9">
    <source>
        <dbReference type="ARBA" id="ARBA00049529"/>
    </source>
</evidence>
<dbReference type="Proteomes" id="UP000323708">
    <property type="component" value="Unassembled WGS sequence"/>
</dbReference>
<dbReference type="Gene3D" id="3.30.470.10">
    <property type="match status" value="1"/>
</dbReference>
<dbReference type="GO" id="GO:0030170">
    <property type="term" value="F:pyridoxal phosphate binding"/>
    <property type="evidence" value="ECO:0007669"/>
    <property type="project" value="InterPro"/>
</dbReference>
<evidence type="ECO:0000256" key="2">
    <source>
        <dbReference type="ARBA" id="ARBA00009320"/>
    </source>
</evidence>
<dbReference type="AlphaFoldDB" id="A0A5B0X4P2"/>
<evidence type="ECO:0000256" key="1">
    <source>
        <dbReference type="ARBA" id="ARBA00001933"/>
    </source>
</evidence>
<keyword evidence="5" id="KW-0289">Folate biosynthesis</keyword>
<evidence type="ECO:0000256" key="3">
    <source>
        <dbReference type="ARBA" id="ARBA00011738"/>
    </source>
</evidence>
<proteinExistence type="inferred from homology"/>
<dbReference type="NCBIfam" id="TIGR03461">
    <property type="entry name" value="pabC_Proteo"/>
    <property type="match status" value="1"/>
</dbReference>
<dbReference type="SUPFAM" id="SSF56752">
    <property type="entry name" value="D-aminoacid aminotransferase-like PLP-dependent enzymes"/>
    <property type="match status" value="1"/>
</dbReference>
<dbReference type="PANTHER" id="PTHR42743">
    <property type="entry name" value="AMINO-ACID AMINOTRANSFERASE"/>
    <property type="match status" value="1"/>
</dbReference>
<evidence type="ECO:0000256" key="8">
    <source>
        <dbReference type="ARBA" id="ARBA00035676"/>
    </source>
</evidence>
<keyword evidence="4" id="KW-0663">Pyridoxal phosphate</keyword>
<dbReference type="GO" id="GO:0008696">
    <property type="term" value="F:4-amino-4-deoxychorismate lyase activity"/>
    <property type="evidence" value="ECO:0007669"/>
    <property type="project" value="UniProtKB-UniRule"/>
</dbReference>
<name>A0A5B0X4P2_9GAMM</name>
<dbReference type="EC" id="4.1.3.38" evidence="8 12"/>
<comment type="subunit">
    <text evidence="3">Homodimer.</text>
</comment>
<dbReference type="GO" id="GO:0046656">
    <property type="term" value="P:folic acid biosynthetic process"/>
    <property type="evidence" value="ECO:0007669"/>
    <property type="project" value="UniProtKB-KW"/>
</dbReference>
<gene>
    <name evidence="13" type="primary">pabC</name>
    <name evidence="13" type="ORF">F0M18_04710</name>
</gene>
<comment type="pathway">
    <text evidence="7">Cofactor biosynthesis; tetrahydrofolate biosynthesis; 4-aminobenzoate from chorismate: step 2/2.</text>
</comment>
<evidence type="ECO:0000256" key="11">
    <source>
        <dbReference type="ARBA" id="ARBA00069174"/>
    </source>
</evidence>
<evidence type="ECO:0000313" key="13">
    <source>
        <dbReference type="EMBL" id="KAA1193149.1"/>
    </source>
</evidence>
<keyword evidence="14" id="KW-1185">Reference proteome</keyword>
<keyword evidence="6 13" id="KW-0456">Lyase</keyword>
<comment type="catalytic activity">
    <reaction evidence="9">
        <text>4-amino-4-deoxychorismate = 4-aminobenzoate + pyruvate + H(+)</text>
        <dbReference type="Rhea" id="RHEA:16201"/>
        <dbReference type="ChEBI" id="CHEBI:15361"/>
        <dbReference type="ChEBI" id="CHEBI:15378"/>
        <dbReference type="ChEBI" id="CHEBI:17836"/>
        <dbReference type="ChEBI" id="CHEBI:58406"/>
        <dbReference type="EC" id="4.1.3.38"/>
    </reaction>
</comment>
<dbReference type="InterPro" id="IPR017824">
    <property type="entry name" value="Aminodeoxychorismate_lyase_IV"/>
</dbReference>
<comment type="function">
    <text evidence="10">Involved in the biosynthesis of p-aminobenzoate (PABA), a precursor of tetrahydrofolate. Converts 4-amino-4-deoxychorismate into 4-aminobenzoate (PABA) and pyruvate.</text>
</comment>
<comment type="similarity">
    <text evidence="2">Belongs to the class-IV pyridoxal-phosphate-dependent aminotransferase family.</text>
</comment>
<evidence type="ECO:0000256" key="7">
    <source>
        <dbReference type="ARBA" id="ARBA00035633"/>
    </source>
</evidence>
<organism evidence="13 14">
    <name type="scientific">Pseudohalioglobus sediminis</name>
    <dbReference type="NCBI Taxonomy" id="2606449"/>
    <lineage>
        <taxon>Bacteria</taxon>
        <taxon>Pseudomonadati</taxon>
        <taxon>Pseudomonadota</taxon>
        <taxon>Gammaproteobacteria</taxon>
        <taxon>Cellvibrionales</taxon>
        <taxon>Halieaceae</taxon>
        <taxon>Pseudohalioglobus</taxon>
    </lineage>
</organism>
<evidence type="ECO:0000313" key="14">
    <source>
        <dbReference type="Proteomes" id="UP000323708"/>
    </source>
</evidence>
<dbReference type="InterPro" id="IPR001544">
    <property type="entry name" value="Aminotrans_IV"/>
</dbReference>
<dbReference type="FunFam" id="3.20.10.10:FF:000002">
    <property type="entry name" value="D-alanine aminotransferase"/>
    <property type="match status" value="1"/>
</dbReference>
<comment type="cofactor">
    <cofactor evidence="1">
        <name>pyridoxal 5'-phosphate</name>
        <dbReference type="ChEBI" id="CHEBI:597326"/>
    </cofactor>
</comment>
<dbReference type="RefSeq" id="WP_149610257.1">
    <property type="nucleotide sequence ID" value="NZ_VTUX01000002.1"/>
</dbReference>
<evidence type="ECO:0000256" key="4">
    <source>
        <dbReference type="ARBA" id="ARBA00022898"/>
    </source>
</evidence>
<evidence type="ECO:0000256" key="6">
    <source>
        <dbReference type="ARBA" id="ARBA00023239"/>
    </source>
</evidence>
<protein>
    <recommendedName>
        <fullName evidence="11 12">Aminodeoxychorismate lyase</fullName>
        <ecNumber evidence="8 12">4.1.3.38</ecNumber>
    </recommendedName>
</protein>
<dbReference type="EMBL" id="VTUX01000002">
    <property type="protein sequence ID" value="KAA1193149.1"/>
    <property type="molecule type" value="Genomic_DNA"/>
</dbReference>
<reference evidence="13 14" key="1">
    <citation type="submission" date="2019-09" db="EMBL/GenBank/DDBJ databases">
        <authorList>
            <person name="Chen X.-Y."/>
        </authorList>
    </citation>
    <scope>NUCLEOTIDE SEQUENCE [LARGE SCALE GENOMIC DNA]</scope>
    <source>
        <strain evidence="13 14">NY5</strain>
    </source>
</reference>
<dbReference type="InterPro" id="IPR043132">
    <property type="entry name" value="BCAT-like_C"/>
</dbReference>